<keyword evidence="2" id="KW-1185">Reference proteome</keyword>
<reference evidence="2" key="1">
    <citation type="journal article" date="2019" name="Int. J. Syst. Evol. Microbiol.">
        <title>The Global Catalogue of Microorganisms (GCM) 10K type strain sequencing project: providing services to taxonomists for standard genome sequencing and annotation.</title>
        <authorList>
            <consortium name="The Broad Institute Genomics Platform"/>
            <consortium name="The Broad Institute Genome Sequencing Center for Infectious Disease"/>
            <person name="Wu L."/>
            <person name="Ma J."/>
        </authorList>
    </citation>
    <scope>NUCLEOTIDE SEQUENCE [LARGE SCALE GENOMIC DNA]</scope>
    <source>
        <strain evidence="2">CCUG 57113</strain>
    </source>
</reference>
<accession>A0ABW0LY93</accession>
<dbReference type="Proteomes" id="UP001596105">
    <property type="component" value="Unassembled WGS sequence"/>
</dbReference>
<dbReference type="SUPFAM" id="SSF46785">
    <property type="entry name" value="Winged helix' DNA-binding domain"/>
    <property type="match status" value="1"/>
</dbReference>
<gene>
    <name evidence="1" type="ORF">ACFPPD_12505</name>
</gene>
<dbReference type="EMBL" id="JBHSMH010000038">
    <property type="protein sequence ID" value="MFC5469546.1"/>
    <property type="molecule type" value="Genomic_DNA"/>
</dbReference>
<sequence>MNIETAYSDFMLTHIRMRSGERKGRLESRDFHGEKLFLKQVWWPLKGNLLGLHPEYEIADWRGRSYFADFAWKSPWGLTILFEIKGFGKHVRDMDRNGYNNELNRELFLQAIGYRLVCLTYDDVAERPNQCITLLRLYFSQFHASDAPVTLSLFGEKEVLRFALRQSGAIRPIDVSRYLQTDPRTTKRLLEQLVAKGWLTPVRVGSGERIVRYEAAKEAIKYLS</sequence>
<protein>
    <recommendedName>
        <fullName evidence="3">DUF559 domain-containing protein</fullName>
    </recommendedName>
</protein>
<evidence type="ECO:0008006" key="3">
    <source>
        <dbReference type="Google" id="ProtNLM"/>
    </source>
</evidence>
<organism evidence="1 2">
    <name type="scientific">Cohnella suwonensis</name>
    <dbReference type="NCBI Taxonomy" id="696072"/>
    <lineage>
        <taxon>Bacteria</taxon>
        <taxon>Bacillati</taxon>
        <taxon>Bacillota</taxon>
        <taxon>Bacilli</taxon>
        <taxon>Bacillales</taxon>
        <taxon>Paenibacillaceae</taxon>
        <taxon>Cohnella</taxon>
    </lineage>
</organism>
<comment type="caution">
    <text evidence="1">The sequence shown here is derived from an EMBL/GenBank/DDBJ whole genome shotgun (WGS) entry which is preliminary data.</text>
</comment>
<evidence type="ECO:0000313" key="1">
    <source>
        <dbReference type="EMBL" id="MFC5469546.1"/>
    </source>
</evidence>
<evidence type="ECO:0000313" key="2">
    <source>
        <dbReference type="Proteomes" id="UP001596105"/>
    </source>
</evidence>
<name>A0ABW0LY93_9BACL</name>
<dbReference type="InterPro" id="IPR036390">
    <property type="entry name" value="WH_DNA-bd_sf"/>
</dbReference>
<dbReference type="InterPro" id="IPR036388">
    <property type="entry name" value="WH-like_DNA-bd_sf"/>
</dbReference>
<proteinExistence type="predicted"/>
<dbReference type="RefSeq" id="WP_209749868.1">
    <property type="nucleotide sequence ID" value="NZ_JBHSMH010000038.1"/>
</dbReference>
<dbReference type="Gene3D" id="1.10.10.10">
    <property type="entry name" value="Winged helix-like DNA-binding domain superfamily/Winged helix DNA-binding domain"/>
    <property type="match status" value="1"/>
</dbReference>